<dbReference type="AlphaFoldDB" id="A0AAU7DGM6"/>
<dbReference type="PANTHER" id="PTHR35007:SF1">
    <property type="entry name" value="PILUS ASSEMBLY PROTEIN"/>
    <property type="match status" value="1"/>
</dbReference>
<name>A0AAU7DGM6_9BACT</name>
<evidence type="ECO:0000256" key="2">
    <source>
        <dbReference type="ARBA" id="ARBA00022475"/>
    </source>
</evidence>
<comment type="subcellular location">
    <subcellularLocation>
        <location evidence="1">Cell membrane</location>
        <topology evidence="1">Multi-pass membrane protein</topology>
    </subcellularLocation>
</comment>
<keyword evidence="5 6" id="KW-0472">Membrane</keyword>
<dbReference type="Pfam" id="PF00482">
    <property type="entry name" value="T2SSF"/>
    <property type="match status" value="1"/>
</dbReference>
<evidence type="ECO:0000259" key="7">
    <source>
        <dbReference type="Pfam" id="PF00482"/>
    </source>
</evidence>
<dbReference type="RefSeq" id="WP_348262199.1">
    <property type="nucleotide sequence ID" value="NZ_CP121196.1"/>
</dbReference>
<feature type="domain" description="Type II secretion system protein GspF" evidence="7">
    <location>
        <begin position="156"/>
        <end position="278"/>
    </location>
</feature>
<dbReference type="EMBL" id="CP121196">
    <property type="protein sequence ID" value="XBH16969.1"/>
    <property type="molecule type" value="Genomic_DNA"/>
</dbReference>
<feature type="transmembrane region" description="Helical" evidence="6">
    <location>
        <begin position="119"/>
        <end position="138"/>
    </location>
</feature>
<organism evidence="8">
    <name type="scientific">Telmatobacter sp. DSM 110680</name>
    <dbReference type="NCBI Taxonomy" id="3036704"/>
    <lineage>
        <taxon>Bacteria</taxon>
        <taxon>Pseudomonadati</taxon>
        <taxon>Acidobacteriota</taxon>
        <taxon>Terriglobia</taxon>
        <taxon>Terriglobales</taxon>
        <taxon>Acidobacteriaceae</taxon>
        <taxon>Telmatobacter</taxon>
    </lineage>
</organism>
<evidence type="ECO:0000313" key="8">
    <source>
        <dbReference type="EMBL" id="XBH16969.1"/>
    </source>
</evidence>
<feature type="transmembrane region" description="Helical" evidence="6">
    <location>
        <begin position="92"/>
        <end position="113"/>
    </location>
</feature>
<dbReference type="Gene3D" id="1.20.81.30">
    <property type="entry name" value="Type II secretion system (T2SS), domain F"/>
    <property type="match status" value="1"/>
</dbReference>
<evidence type="ECO:0000256" key="3">
    <source>
        <dbReference type="ARBA" id="ARBA00022692"/>
    </source>
</evidence>
<dbReference type="PANTHER" id="PTHR35007">
    <property type="entry name" value="INTEGRAL MEMBRANE PROTEIN-RELATED"/>
    <property type="match status" value="1"/>
</dbReference>
<keyword evidence="2" id="KW-1003">Cell membrane</keyword>
<evidence type="ECO:0000256" key="4">
    <source>
        <dbReference type="ARBA" id="ARBA00022989"/>
    </source>
</evidence>
<proteinExistence type="predicted"/>
<reference evidence="8" key="1">
    <citation type="submission" date="2023-03" db="EMBL/GenBank/DDBJ databases">
        <title>Edaphobacter sp.</title>
        <authorList>
            <person name="Huber K.J."/>
            <person name="Papendorf J."/>
            <person name="Pilke C."/>
            <person name="Bunk B."/>
            <person name="Sproeer C."/>
            <person name="Pester M."/>
        </authorList>
    </citation>
    <scope>NUCLEOTIDE SEQUENCE</scope>
    <source>
        <strain evidence="8">DSM 110680</strain>
    </source>
</reference>
<dbReference type="InterPro" id="IPR042094">
    <property type="entry name" value="T2SS_GspF_sf"/>
</dbReference>
<evidence type="ECO:0000256" key="5">
    <source>
        <dbReference type="ARBA" id="ARBA00023136"/>
    </source>
</evidence>
<feature type="transmembrane region" description="Helical" evidence="6">
    <location>
        <begin position="6"/>
        <end position="27"/>
    </location>
</feature>
<sequence>MAVIVGLVFLGVFGVVVLIAAASGSGATEQTRAIMTRLESAIAVGKPEMADLIVDVRKSELMSSIPWLDRFLSKLELAPRIRRFLYQANVKWTVGGLSLLCGVCFVVPAYLAYWRTGAIFAAILVGFVTGAAPVFWVFQKRKRRMNKFEEGIPEALELIVSALRVGHSLNAAMGLVSRECSDPVGGEFRLTFDEMNYGLELKSALDNLVVRVPLQDVKIVCTAILIQRESGGNLAEVLEKTSQVIRERFRLKRQVLTHTAQGRLTGWILTLLPVVLGMLLYFVNPDLMSMLWKKDLGIKLLYAAGTMIVIGGLIIRKIVNMDV</sequence>
<protein>
    <submittedName>
        <fullName evidence="8">Type II secretion system F family protein</fullName>
    </submittedName>
</protein>
<keyword evidence="3 6" id="KW-0812">Transmembrane</keyword>
<feature type="transmembrane region" description="Helical" evidence="6">
    <location>
        <begin position="296"/>
        <end position="315"/>
    </location>
</feature>
<accession>A0AAU7DGM6</accession>
<keyword evidence="4 6" id="KW-1133">Transmembrane helix</keyword>
<feature type="transmembrane region" description="Helical" evidence="6">
    <location>
        <begin position="264"/>
        <end position="284"/>
    </location>
</feature>
<dbReference type="GO" id="GO:0005886">
    <property type="term" value="C:plasma membrane"/>
    <property type="evidence" value="ECO:0007669"/>
    <property type="project" value="UniProtKB-SubCell"/>
</dbReference>
<gene>
    <name evidence="8" type="ORF">P8935_20640</name>
</gene>
<evidence type="ECO:0000256" key="1">
    <source>
        <dbReference type="ARBA" id="ARBA00004651"/>
    </source>
</evidence>
<dbReference type="InterPro" id="IPR018076">
    <property type="entry name" value="T2SS_GspF_dom"/>
</dbReference>
<evidence type="ECO:0000256" key="6">
    <source>
        <dbReference type="SAM" id="Phobius"/>
    </source>
</evidence>